<keyword evidence="6" id="KW-0444">Lipid biosynthesis</keyword>
<feature type="binding site" evidence="22">
    <location>
        <position position="78"/>
    </location>
    <ligand>
        <name>ATP</name>
        <dbReference type="ChEBI" id="CHEBI:30616"/>
    </ligand>
</feature>
<dbReference type="OrthoDB" id="9796011at2"/>
<feature type="transmembrane region" description="Helical" evidence="24">
    <location>
        <begin position="58"/>
        <end position="77"/>
    </location>
</feature>
<dbReference type="InterPro" id="IPR036945">
    <property type="entry name" value="DAGK_sf"/>
</dbReference>
<evidence type="ECO:0000256" key="17">
    <source>
        <dbReference type="ARBA" id="ARBA00023136"/>
    </source>
</evidence>
<keyword evidence="5" id="KW-1003">Cell membrane</keyword>
<feature type="transmembrane region" description="Helical" evidence="24">
    <location>
        <begin position="98"/>
        <end position="115"/>
    </location>
</feature>
<evidence type="ECO:0000256" key="19">
    <source>
        <dbReference type="ARBA" id="ARBA00023264"/>
    </source>
</evidence>
<evidence type="ECO:0000256" key="2">
    <source>
        <dbReference type="ARBA" id="ARBA00005967"/>
    </source>
</evidence>
<feature type="binding site" evidence="22">
    <location>
        <begin position="87"/>
        <end position="89"/>
    </location>
    <ligand>
        <name>ATP</name>
        <dbReference type="ChEBI" id="CHEBI:30616"/>
    </ligand>
</feature>
<feature type="binding site" evidence="22">
    <location>
        <position position="30"/>
    </location>
    <ligand>
        <name>ATP</name>
        <dbReference type="ChEBI" id="CHEBI:30616"/>
    </ligand>
</feature>
<dbReference type="Pfam" id="PF01219">
    <property type="entry name" value="DAGK_prokar"/>
    <property type="match status" value="1"/>
</dbReference>
<comment type="catalytic activity">
    <reaction evidence="24">
        <text>a 1,2-diacyl-sn-glycerol + ATP = a 1,2-diacyl-sn-glycero-3-phosphate + ADP + H(+)</text>
        <dbReference type="Rhea" id="RHEA:10272"/>
        <dbReference type="ChEBI" id="CHEBI:15378"/>
        <dbReference type="ChEBI" id="CHEBI:17815"/>
        <dbReference type="ChEBI" id="CHEBI:30616"/>
        <dbReference type="ChEBI" id="CHEBI:58608"/>
        <dbReference type="ChEBI" id="CHEBI:456216"/>
        <dbReference type="EC" id="2.7.1.107"/>
    </reaction>
</comment>
<evidence type="ECO:0000256" key="12">
    <source>
        <dbReference type="ARBA" id="ARBA00022777"/>
    </source>
</evidence>
<dbReference type="AlphaFoldDB" id="A0A0M0HV90"/>
<organism evidence="25 26">
    <name type="scientific">Vibrio hepatarius</name>
    <dbReference type="NCBI Taxonomy" id="171383"/>
    <lineage>
        <taxon>Bacteria</taxon>
        <taxon>Pseudomonadati</taxon>
        <taxon>Pseudomonadota</taxon>
        <taxon>Gammaproteobacteria</taxon>
        <taxon>Vibrionales</taxon>
        <taxon>Vibrionaceae</taxon>
        <taxon>Vibrio</taxon>
        <taxon>Vibrio oreintalis group</taxon>
    </lineage>
</organism>
<evidence type="ECO:0000256" key="24">
    <source>
        <dbReference type="RuleBase" id="RU363065"/>
    </source>
</evidence>
<keyword evidence="12 24" id="KW-0418">Kinase</keyword>
<evidence type="ECO:0000256" key="9">
    <source>
        <dbReference type="ARBA" id="ARBA00022692"/>
    </source>
</evidence>
<dbReference type="PANTHER" id="PTHR34299">
    <property type="entry name" value="DIACYLGLYCEROL KINASE"/>
    <property type="match status" value="1"/>
</dbReference>
<accession>A0A0M0HV90</accession>
<evidence type="ECO:0000256" key="4">
    <source>
        <dbReference type="ARBA" id="ARBA00017575"/>
    </source>
</evidence>
<dbReference type="Proteomes" id="UP000037530">
    <property type="component" value="Unassembled WGS sequence"/>
</dbReference>
<protein>
    <recommendedName>
        <fullName evidence="4 24">Diacylglycerol kinase</fullName>
        <ecNumber evidence="3 24">2.7.1.107</ecNumber>
    </recommendedName>
</protein>
<evidence type="ECO:0000313" key="26">
    <source>
        <dbReference type="Proteomes" id="UP000037530"/>
    </source>
</evidence>
<dbReference type="GO" id="GO:0046872">
    <property type="term" value="F:metal ion binding"/>
    <property type="evidence" value="ECO:0007669"/>
    <property type="project" value="UniProtKB-KW"/>
</dbReference>
<feature type="binding site" evidence="21">
    <location>
        <position position="71"/>
    </location>
    <ligand>
        <name>substrate</name>
    </ligand>
</feature>
<evidence type="ECO:0000256" key="8">
    <source>
        <dbReference type="ARBA" id="ARBA00022679"/>
    </source>
</evidence>
<feature type="binding site" evidence="23">
    <location>
        <position position="78"/>
    </location>
    <ligand>
        <name>a divalent metal cation</name>
        <dbReference type="ChEBI" id="CHEBI:60240"/>
    </ligand>
</feature>
<dbReference type="PANTHER" id="PTHR34299:SF1">
    <property type="entry name" value="DIACYLGLYCEROL KINASE"/>
    <property type="match status" value="1"/>
</dbReference>
<keyword evidence="18" id="KW-0594">Phospholipid biosynthesis</keyword>
<feature type="binding site" evidence="22">
    <location>
        <position position="11"/>
    </location>
    <ligand>
        <name>ATP</name>
        <dbReference type="ChEBI" id="CHEBI:30616"/>
    </ligand>
</feature>
<dbReference type="CDD" id="cd14264">
    <property type="entry name" value="DAGK_IM"/>
    <property type="match status" value="1"/>
</dbReference>
<dbReference type="GO" id="GO:0004143">
    <property type="term" value="F:ATP-dependent diacylglycerol kinase activity"/>
    <property type="evidence" value="ECO:0007669"/>
    <property type="project" value="UniProtKB-EC"/>
</dbReference>
<comment type="cofactor">
    <cofactor evidence="23">
        <name>Mg(2+)</name>
        <dbReference type="ChEBI" id="CHEBI:18420"/>
    </cofactor>
    <text evidence="23">Mn(2+), Zn(2+), Cd(2+) and Co(2+) support activity to lesser extents.</text>
</comment>
<reference evidence="26" key="1">
    <citation type="submission" date="2015-08" db="EMBL/GenBank/DDBJ databases">
        <title>Vibrio galatheae sp. nov., a novel member of the Vibrionaceae family isolated from the Solomon Islands.</title>
        <authorList>
            <person name="Giubergia S."/>
            <person name="Machado H."/>
            <person name="Mateiu R.V."/>
            <person name="Gram L."/>
        </authorList>
    </citation>
    <scope>NUCLEOTIDE SEQUENCE [LARGE SCALE GENOMIC DNA]</scope>
    <source>
        <strain evidence="26">DSM 19134</strain>
    </source>
</reference>
<evidence type="ECO:0000256" key="14">
    <source>
        <dbReference type="ARBA" id="ARBA00022842"/>
    </source>
</evidence>
<evidence type="ECO:0000256" key="23">
    <source>
        <dbReference type="PIRSR" id="PIRSR600829-4"/>
    </source>
</evidence>
<feature type="binding site" evidence="21">
    <location>
        <position position="57"/>
    </location>
    <ligand>
        <name>substrate</name>
    </ligand>
</feature>
<dbReference type="RefSeq" id="WP_053410683.1">
    <property type="nucleotide sequence ID" value="NZ_DAIPHI010000135.1"/>
</dbReference>
<keyword evidence="7 24" id="KW-0997">Cell inner membrane</keyword>
<keyword evidence="19 24" id="KW-1208">Phospholipid metabolism</keyword>
<dbReference type="GO" id="GO:0006654">
    <property type="term" value="P:phosphatidic acid biosynthetic process"/>
    <property type="evidence" value="ECO:0007669"/>
    <property type="project" value="InterPro"/>
</dbReference>
<dbReference type="EC" id="2.7.1.107" evidence="3 24"/>
<evidence type="ECO:0000256" key="22">
    <source>
        <dbReference type="PIRSR" id="PIRSR600829-3"/>
    </source>
</evidence>
<dbReference type="PATRIC" id="fig|171383.3.peg.3952"/>
<feature type="active site" description="Proton acceptor" evidence="20">
    <location>
        <position position="71"/>
    </location>
</feature>
<evidence type="ECO:0000256" key="20">
    <source>
        <dbReference type="PIRSR" id="PIRSR600829-1"/>
    </source>
</evidence>
<comment type="caution">
    <text evidence="24">Lacks conserved residue(s) required for the propagation of feature annotation.</text>
</comment>
<evidence type="ECO:0000256" key="10">
    <source>
        <dbReference type="ARBA" id="ARBA00022723"/>
    </source>
</evidence>
<keyword evidence="16 24" id="KW-0443">Lipid metabolism</keyword>
<dbReference type="Gene3D" id="1.10.287.3610">
    <property type="match status" value="1"/>
</dbReference>
<evidence type="ECO:0000256" key="15">
    <source>
        <dbReference type="ARBA" id="ARBA00022989"/>
    </source>
</evidence>
<evidence type="ECO:0000256" key="1">
    <source>
        <dbReference type="ARBA" id="ARBA00004429"/>
    </source>
</evidence>
<evidence type="ECO:0000256" key="13">
    <source>
        <dbReference type="ARBA" id="ARBA00022840"/>
    </source>
</evidence>
<evidence type="ECO:0000256" key="7">
    <source>
        <dbReference type="ARBA" id="ARBA00022519"/>
    </source>
</evidence>
<evidence type="ECO:0000256" key="21">
    <source>
        <dbReference type="PIRSR" id="PIRSR600829-2"/>
    </source>
</evidence>
<keyword evidence="26" id="KW-1185">Reference proteome</keyword>
<feature type="binding site" evidence="21">
    <location>
        <position position="100"/>
    </location>
    <ligand>
        <name>substrate</name>
    </ligand>
</feature>
<gene>
    <name evidence="25" type="ORF">AKJ31_19375</name>
</gene>
<keyword evidence="15 24" id="KW-1133">Transmembrane helix</keyword>
<dbReference type="GO" id="GO:0005524">
    <property type="term" value="F:ATP binding"/>
    <property type="evidence" value="ECO:0007669"/>
    <property type="project" value="UniProtKB-KW"/>
</dbReference>
<comment type="subcellular location">
    <subcellularLocation>
        <location evidence="1 24">Cell inner membrane</location>
        <topology evidence="1 24">Multi-pass membrane protein</topology>
    </subcellularLocation>
</comment>
<dbReference type="EMBL" id="LHPI01000024">
    <property type="protein sequence ID" value="KOO05975.1"/>
    <property type="molecule type" value="Genomic_DNA"/>
</dbReference>
<feature type="binding site" evidence="23">
    <location>
        <position position="30"/>
    </location>
    <ligand>
        <name>a divalent metal cation</name>
        <dbReference type="ChEBI" id="CHEBI:60240"/>
    </ligand>
</feature>
<keyword evidence="9 24" id="KW-0812">Transmembrane</keyword>
<comment type="similarity">
    <text evidence="2 24">Belongs to the bacterial diacylglycerol kinase family.</text>
</comment>
<name>A0A0M0HV90_9VIBR</name>
<evidence type="ECO:0000256" key="6">
    <source>
        <dbReference type="ARBA" id="ARBA00022516"/>
    </source>
</evidence>
<evidence type="ECO:0000256" key="3">
    <source>
        <dbReference type="ARBA" id="ARBA00012133"/>
    </source>
</evidence>
<keyword evidence="14 23" id="KW-0460">Magnesium</keyword>
<sequence length="121" mass="13436">MSRKSLYGFKRLRNAIRYSCQGLKAAFQTEPAFKEELLLATIMIPLACFLDVTQVERILLIASVLLVLVVELLNSAVEAAIDRISSEQHELSGRAKDLGSAAVMVTMFVTGYVWLEILFLG</sequence>
<proteinExistence type="inferred from homology"/>
<evidence type="ECO:0000313" key="25">
    <source>
        <dbReference type="EMBL" id="KOO05975.1"/>
    </source>
</evidence>
<dbReference type="InterPro" id="IPR033718">
    <property type="entry name" value="DAGK_prok"/>
</dbReference>
<keyword evidence="10 23" id="KW-0479">Metal-binding</keyword>
<evidence type="ECO:0000256" key="18">
    <source>
        <dbReference type="ARBA" id="ARBA00023209"/>
    </source>
</evidence>
<feature type="binding site" evidence="22">
    <location>
        <begin position="96"/>
        <end position="97"/>
    </location>
    <ligand>
        <name>ATP</name>
        <dbReference type="ChEBI" id="CHEBI:30616"/>
    </ligand>
</feature>
<keyword evidence="8 24" id="KW-0808">Transferase</keyword>
<feature type="binding site" evidence="21">
    <location>
        <begin position="32"/>
        <end position="36"/>
    </location>
    <ligand>
        <name>substrate</name>
    </ligand>
</feature>
<evidence type="ECO:0000256" key="5">
    <source>
        <dbReference type="ARBA" id="ARBA00022475"/>
    </source>
</evidence>
<dbReference type="GO" id="GO:0005886">
    <property type="term" value="C:plasma membrane"/>
    <property type="evidence" value="ECO:0007669"/>
    <property type="project" value="UniProtKB-SubCell"/>
</dbReference>
<dbReference type="InterPro" id="IPR000829">
    <property type="entry name" value="DAGK"/>
</dbReference>
<evidence type="ECO:0000256" key="11">
    <source>
        <dbReference type="ARBA" id="ARBA00022741"/>
    </source>
</evidence>
<comment type="function">
    <text evidence="24">Catalyzes the ATP-dependent phosphorylation of sn-l,2-diacylglycerol (DAG) to phosphatidic acid. Involved in the recycling of diacylglycerol produced as a by-product during membrane-derived oligosaccharide (MDO) biosynthesis.</text>
</comment>
<keyword evidence="13 22" id="KW-0067">ATP-binding</keyword>
<keyword evidence="17 24" id="KW-0472">Membrane</keyword>
<feature type="binding site" evidence="22">
    <location>
        <position position="18"/>
    </location>
    <ligand>
        <name>ATP</name>
        <dbReference type="ChEBI" id="CHEBI:30616"/>
    </ligand>
</feature>
<feature type="binding site" evidence="21">
    <location>
        <position position="11"/>
    </location>
    <ligand>
        <name>substrate</name>
    </ligand>
</feature>
<dbReference type="STRING" id="171383.AKJ31_19375"/>
<keyword evidence="11 22" id="KW-0547">Nucleotide-binding</keyword>
<evidence type="ECO:0000256" key="16">
    <source>
        <dbReference type="ARBA" id="ARBA00023098"/>
    </source>
</evidence>
<comment type="caution">
    <text evidence="25">The sequence shown here is derived from an EMBL/GenBank/DDBJ whole genome shotgun (WGS) entry which is preliminary data.</text>
</comment>